<dbReference type="SUPFAM" id="SSF55347">
    <property type="entry name" value="Glyceraldehyde-3-phosphate dehydrogenase-like, C-terminal domain"/>
    <property type="match status" value="1"/>
</dbReference>
<dbReference type="InterPro" id="IPR000683">
    <property type="entry name" value="Gfo/Idh/MocA-like_OxRdtase_N"/>
</dbReference>
<dbReference type="InterPro" id="IPR055170">
    <property type="entry name" value="GFO_IDH_MocA-like_dom"/>
</dbReference>
<name>A0A5K7SEQ3_9BACT</name>
<evidence type="ECO:0000313" key="6">
    <source>
        <dbReference type="Proteomes" id="UP001193389"/>
    </source>
</evidence>
<feature type="domain" description="Gfo/Idh/MocA-like oxidoreductase N-terminal" evidence="3">
    <location>
        <begin position="34"/>
        <end position="161"/>
    </location>
</feature>
<keyword evidence="6" id="KW-1185">Reference proteome</keyword>
<evidence type="ECO:0000259" key="3">
    <source>
        <dbReference type="Pfam" id="PF01408"/>
    </source>
</evidence>
<evidence type="ECO:0000256" key="1">
    <source>
        <dbReference type="ARBA" id="ARBA00010928"/>
    </source>
</evidence>
<dbReference type="PANTHER" id="PTHR43708:SF5">
    <property type="entry name" value="CONSERVED EXPRESSED OXIDOREDUCTASE (EUROFUNG)-RELATED"/>
    <property type="match status" value="1"/>
</dbReference>
<dbReference type="GO" id="GO:0016491">
    <property type="term" value="F:oxidoreductase activity"/>
    <property type="evidence" value="ECO:0007669"/>
    <property type="project" value="UniProtKB-KW"/>
</dbReference>
<dbReference type="PANTHER" id="PTHR43708">
    <property type="entry name" value="CONSERVED EXPRESSED OXIDOREDUCTASE (EUROFUNG)"/>
    <property type="match status" value="1"/>
</dbReference>
<dbReference type="KEGG" id="anf:AQPE_4106"/>
<dbReference type="Gene3D" id="3.40.50.720">
    <property type="entry name" value="NAD(P)-binding Rossmann-like Domain"/>
    <property type="match status" value="1"/>
</dbReference>
<dbReference type="Pfam" id="PF22725">
    <property type="entry name" value="GFO_IDH_MocA_C3"/>
    <property type="match status" value="1"/>
</dbReference>
<accession>A0A5K7SEQ3</accession>
<dbReference type="Pfam" id="PF01408">
    <property type="entry name" value="GFO_IDH_MocA"/>
    <property type="match status" value="1"/>
</dbReference>
<keyword evidence="2" id="KW-0560">Oxidoreductase</keyword>
<reference evidence="5" key="1">
    <citation type="journal article" date="2020" name="Int. J. Syst. Evol. Microbiol.">
        <title>Aquipluma nitroreducens gen. nov. sp. nov., a novel facultatively anaerobic bacterium isolated from a freshwater lake.</title>
        <authorList>
            <person name="Watanabe M."/>
            <person name="Kojima H."/>
            <person name="Fukui M."/>
        </authorList>
    </citation>
    <scope>NUCLEOTIDE SEQUENCE</scope>
    <source>
        <strain evidence="5">MeG22</strain>
    </source>
</reference>
<sequence>MNGNLILLNDHHFVLSVNFGASIFTIPDMDSEKIRIGFLGAGGIARSHAFALNSLKYFYSAVPEIELEAVCSARKESSNSFAVKFGFRKSLTLEEFKSNTKINTVLILGPNKVHFAHLKLALEMPSVTRIYLEKPVCSNLEEEMEMAQLAVNSGKQIQVGFQYLQTASVREALDFWHSGKLGNPIHFDLKYYHGDYLQKSYRDKRQTRLTPAPDGGAMADLGSHGISLLMAFLGENLQITSAVQAGRFADVPDDSDLFSLLSLVQPENFAAGTMSASRISSGTGDLVSLEIYAEKGMLRYSSHSVDYFEYYLEETGQWTRHIVGSNYTPITSFPSGHVPPGWLRSMIHAHYIFLGGNDPKAFMPDLKHGLAVQRIVRETAKYLKNYRDLIQDNGKK</sequence>
<comment type="similarity">
    <text evidence="1">Belongs to the Gfo/Idh/MocA family.</text>
</comment>
<dbReference type="SUPFAM" id="SSF51735">
    <property type="entry name" value="NAD(P)-binding Rossmann-fold domains"/>
    <property type="match status" value="1"/>
</dbReference>
<evidence type="ECO:0000256" key="2">
    <source>
        <dbReference type="ARBA" id="ARBA00023002"/>
    </source>
</evidence>
<evidence type="ECO:0000313" key="5">
    <source>
        <dbReference type="EMBL" id="BBE19917.1"/>
    </source>
</evidence>
<dbReference type="InterPro" id="IPR036291">
    <property type="entry name" value="NAD(P)-bd_dom_sf"/>
</dbReference>
<feature type="domain" description="GFO/IDH/MocA-like oxidoreductase" evidence="4">
    <location>
        <begin position="170"/>
        <end position="299"/>
    </location>
</feature>
<dbReference type="InterPro" id="IPR051317">
    <property type="entry name" value="Gfo/Idh/MocA_oxidoreduct"/>
</dbReference>
<dbReference type="AlphaFoldDB" id="A0A5K7SEQ3"/>
<dbReference type="Gene3D" id="3.30.360.10">
    <property type="entry name" value="Dihydrodipicolinate Reductase, domain 2"/>
    <property type="match status" value="1"/>
</dbReference>
<dbReference type="Proteomes" id="UP001193389">
    <property type="component" value="Chromosome"/>
</dbReference>
<protein>
    <submittedName>
        <fullName evidence="5">Myo-inositol 2-dehydrogenase</fullName>
    </submittedName>
</protein>
<proteinExistence type="inferred from homology"/>
<dbReference type="EMBL" id="AP018694">
    <property type="protein sequence ID" value="BBE19917.1"/>
    <property type="molecule type" value="Genomic_DNA"/>
</dbReference>
<gene>
    <name evidence="5" type="ORF">AQPE_4106</name>
</gene>
<organism evidence="5 6">
    <name type="scientific">Aquipluma nitroreducens</name>
    <dbReference type="NCBI Taxonomy" id="2010828"/>
    <lineage>
        <taxon>Bacteria</taxon>
        <taxon>Pseudomonadati</taxon>
        <taxon>Bacteroidota</taxon>
        <taxon>Bacteroidia</taxon>
        <taxon>Marinilabiliales</taxon>
        <taxon>Prolixibacteraceae</taxon>
        <taxon>Aquipluma</taxon>
    </lineage>
</organism>
<evidence type="ECO:0000259" key="4">
    <source>
        <dbReference type="Pfam" id="PF22725"/>
    </source>
</evidence>
<dbReference type="GO" id="GO:0000166">
    <property type="term" value="F:nucleotide binding"/>
    <property type="evidence" value="ECO:0007669"/>
    <property type="project" value="InterPro"/>
</dbReference>